<reference evidence="1 2" key="1">
    <citation type="submission" date="2017-11" db="EMBL/GenBank/DDBJ databases">
        <title>Genomic Encyclopedia of Archaeal and Bacterial Type Strains, Phase II (KMG-II): From Individual Species to Whole Genera.</title>
        <authorList>
            <person name="Goeker M."/>
        </authorList>
    </citation>
    <scope>NUCLEOTIDE SEQUENCE [LARGE SCALE GENOMIC DNA]</scope>
    <source>
        <strain evidence="1 2">DSM 22413</strain>
    </source>
</reference>
<organism evidence="1 2">
    <name type="scientific">Luteimicrobium subarcticum</name>
    <dbReference type="NCBI Taxonomy" id="620910"/>
    <lineage>
        <taxon>Bacteria</taxon>
        <taxon>Bacillati</taxon>
        <taxon>Actinomycetota</taxon>
        <taxon>Actinomycetes</taxon>
        <taxon>Micrococcales</taxon>
        <taxon>Luteimicrobium</taxon>
    </lineage>
</organism>
<sequence>MLLRHVARPLLAAPFVLDGLDAALRPARHVVAAEATVEKLSARVPSVPPVSRRNLTLAVRVHGAVTAVAGLALAFHKSPRSAALLLAALTAPLAIADEPFTGRPETRRDRAKPFVHDLGLLGAALLAAADTEGRPGVVWRVRSARVRRHAVHDAVAEATAE</sequence>
<keyword evidence="2" id="KW-1185">Reference proteome</keyword>
<protein>
    <submittedName>
        <fullName evidence="1">DoxX-like protein</fullName>
    </submittedName>
</protein>
<proteinExistence type="predicted"/>
<comment type="caution">
    <text evidence="1">The sequence shown here is derived from an EMBL/GenBank/DDBJ whole genome shotgun (WGS) entry which is preliminary data.</text>
</comment>
<dbReference type="Proteomes" id="UP000231586">
    <property type="component" value="Unassembled WGS sequence"/>
</dbReference>
<dbReference type="OrthoDB" id="329282at2"/>
<dbReference type="RefSeq" id="WP_100348336.1">
    <property type="nucleotide sequence ID" value="NZ_PGTZ01000002.1"/>
</dbReference>
<name>A0A2M8WWC4_9MICO</name>
<accession>A0A2M8WWC4</accession>
<dbReference type="EMBL" id="PGTZ01000002">
    <property type="protein sequence ID" value="PJI95221.1"/>
    <property type="molecule type" value="Genomic_DNA"/>
</dbReference>
<evidence type="ECO:0000313" key="2">
    <source>
        <dbReference type="Proteomes" id="UP000231586"/>
    </source>
</evidence>
<evidence type="ECO:0000313" key="1">
    <source>
        <dbReference type="EMBL" id="PJI95221.1"/>
    </source>
</evidence>
<gene>
    <name evidence="1" type="ORF">CLV34_0095</name>
</gene>
<dbReference type="AlphaFoldDB" id="A0A2M8WWC4"/>